<dbReference type="EMBL" id="JBHRYB010000001">
    <property type="protein sequence ID" value="MFC3678973.1"/>
    <property type="molecule type" value="Genomic_DNA"/>
</dbReference>
<evidence type="ECO:0000256" key="6">
    <source>
        <dbReference type="ARBA" id="ARBA00022692"/>
    </source>
</evidence>
<dbReference type="PANTHER" id="PTHR33446:SF14">
    <property type="entry name" value="PROTEIN TONB"/>
    <property type="match status" value="1"/>
</dbReference>
<dbReference type="InterPro" id="IPR037682">
    <property type="entry name" value="TonB_C"/>
</dbReference>
<feature type="region of interest" description="Disordered" evidence="11">
    <location>
        <begin position="63"/>
        <end position="96"/>
    </location>
</feature>
<evidence type="ECO:0000256" key="4">
    <source>
        <dbReference type="ARBA" id="ARBA00022475"/>
    </source>
</evidence>
<comment type="similarity">
    <text evidence="2 10">Belongs to the TonB family.</text>
</comment>
<keyword evidence="10" id="KW-0735">Signal-anchor</keyword>
<evidence type="ECO:0000256" key="3">
    <source>
        <dbReference type="ARBA" id="ARBA00022448"/>
    </source>
</evidence>
<feature type="domain" description="TonB C-terminal" evidence="12">
    <location>
        <begin position="122"/>
        <end position="218"/>
    </location>
</feature>
<dbReference type="InterPro" id="IPR006260">
    <property type="entry name" value="TonB/TolA_C"/>
</dbReference>
<keyword evidence="9 10" id="KW-0472">Membrane</keyword>
<dbReference type="Proteomes" id="UP001595722">
    <property type="component" value="Unassembled WGS sequence"/>
</dbReference>
<evidence type="ECO:0000256" key="8">
    <source>
        <dbReference type="ARBA" id="ARBA00022989"/>
    </source>
</evidence>
<dbReference type="SUPFAM" id="SSF74653">
    <property type="entry name" value="TolA/TonB C-terminal domain"/>
    <property type="match status" value="1"/>
</dbReference>
<evidence type="ECO:0000256" key="5">
    <source>
        <dbReference type="ARBA" id="ARBA00022519"/>
    </source>
</evidence>
<dbReference type="RefSeq" id="WP_376864554.1">
    <property type="nucleotide sequence ID" value="NZ_JBHRYB010000001.1"/>
</dbReference>
<keyword evidence="7 10" id="KW-0653">Protein transport</keyword>
<keyword evidence="3 10" id="KW-0813">Transport</keyword>
<dbReference type="NCBIfam" id="TIGR01352">
    <property type="entry name" value="tonB_Cterm"/>
    <property type="match status" value="1"/>
</dbReference>
<comment type="function">
    <text evidence="10">Interacts with outer membrane receptor proteins that carry out high-affinity binding and energy dependent uptake into the periplasmic space of specific substrates. It could act to transduce energy from the cytoplasmic membrane to specific energy-requiring processes in the outer membrane, resulting in the release into the periplasm of ligands bound by these outer membrane proteins.</text>
</comment>
<dbReference type="Pfam" id="PF03544">
    <property type="entry name" value="TonB_C"/>
    <property type="match status" value="1"/>
</dbReference>
<evidence type="ECO:0000313" key="14">
    <source>
        <dbReference type="Proteomes" id="UP001595722"/>
    </source>
</evidence>
<dbReference type="PANTHER" id="PTHR33446">
    <property type="entry name" value="PROTEIN TONB-RELATED"/>
    <property type="match status" value="1"/>
</dbReference>
<accession>A0ABV7VSA9</accession>
<evidence type="ECO:0000313" key="13">
    <source>
        <dbReference type="EMBL" id="MFC3678973.1"/>
    </source>
</evidence>
<comment type="caution">
    <text evidence="13">The sequence shown here is derived from an EMBL/GenBank/DDBJ whole genome shotgun (WGS) entry which is preliminary data.</text>
</comment>
<sequence length="218" mass="23373">MSGEMSAKVMHSSLLRFAAALAVAGVATFAVFWVMQSLISSGGSVLNEQDFGRIESFVMQKPDDDIQTKERKPQKPPAPPQEPPKPDMPKPDLAQASTDGFDIGGFDIGADLNVDAGLGGGSGDGEYLPIVKVAPSYPRRAAQRGIEGYVVVEFTVSKLGTVINPVVIEANPANIFNRAALSAAKKFKYKPKIENGKAIEVPGVRNIIRFELDKSSKR</sequence>
<gene>
    <name evidence="13" type="ORF">ACFOMG_02445</name>
</gene>
<dbReference type="PRINTS" id="PR01374">
    <property type="entry name" value="TONBPROTEIN"/>
</dbReference>
<evidence type="ECO:0000256" key="9">
    <source>
        <dbReference type="ARBA" id="ARBA00023136"/>
    </source>
</evidence>
<dbReference type="InterPro" id="IPR003538">
    <property type="entry name" value="TonB"/>
</dbReference>
<keyword evidence="4 10" id="KW-1003">Cell membrane</keyword>
<evidence type="ECO:0000256" key="7">
    <source>
        <dbReference type="ARBA" id="ARBA00022927"/>
    </source>
</evidence>
<protein>
    <recommendedName>
        <fullName evidence="10">Protein TonB</fullName>
    </recommendedName>
</protein>
<reference evidence="14" key="1">
    <citation type="journal article" date="2019" name="Int. J. Syst. Evol. Microbiol.">
        <title>The Global Catalogue of Microorganisms (GCM) 10K type strain sequencing project: providing services to taxonomists for standard genome sequencing and annotation.</title>
        <authorList>
            <consortium name="The Broad Institute Genomics Platform"/>
            <consortium name="The Broad Institute Genome Sequencing Center for Infectious Disease"/>
            <person name="Wu L."/>
            <person name="Ma J."/>
        </authorList>
    </citation>
    <scope>NUCLEOTIDE SEQUENCE [LARGE SCALE GENOMIC DNA]</scope>
    <source>
        <strain evidence="14">KCTC 42424</strain>
    </source>
</reference>
<evidence type="ECO:0000256" key="10">
    <source>
        <dbReference type="RuleBase" id="RU362123"/>
    </source>
</evidence>
<feature type="compositionally biased region" description="Basic and acidic residues" evidence="11">
    <location>
        <begin position="63"/>
        <end position="73"/>
    </location>
</feature>
<name>A0ABV7VSA9_9GAMM</name>
<evidence type="ECO:0000256" key="2">
    <source>
        <dbReference type="ARBA" id="ARBA00006555"/>
    </source>
</evidence>
<organism evidence="13 14">
    <name type="scientific">Bacterioplanoides pacificum</name>
    <dbReference type="NCBI Taxonomy" id="1171596"/>
    <lineage>
        <taxon>Bacteria</taxon>
        <taxon>Pseudomonadati</taxon>
        <taxon>Pseudomonadota</taxon>
        <taxon>Gammaproteobacteria</taxon>
        <taxon>Oceanospirillales</taxon>
        <taxon>Oceanospirillaceae</taxon>
        <taxon>Bacterioplanoides</taxon>
    </lineage>
</organism>
<evidence type="ECO:0000256" key="1">
    <source>
        <dbReference type="ARBA" id="ARBA00004383"/>
    </source>
</evidence>
<keyword evidence="8 10" id="KW-1133">Transmembrane helix</keyword>
<keyword evidence="14" id="KW-1185">Reference proteome</keyword>
<comment type="subcellular location">
    <subcellularLocation>
        <location evidence="1 10">Cell inner membrane</location>
        <topology evidence="1 10">Single-pass membrane protein</topology>
        <orientation evidence="1 10">Periplasmic side</orientation>
    </subcellularLocation>
</comment>
<dbReference type="Gene3D" id="3.30.1150.10">
    <property type="match status" value="1"/>
</dbReference>
<keyword evidence="5 10" id="KW-0997">Cell inner membrane</keyword>
<evidence type="ECO:0000259" key="12">
    <source>
        <dbReference type="PROSITE" id="PS52015"/>
    </source>
</evidence>
<feature type="transmembrane region" description="Helical" evidence="10">
    <location>
        <begin position="14"/>
        <end position="35"/>
    </location>
</feature>
<proteinExistence type="inferred from homology"/>
<dbReference type="InterPro" id="IPR051045">
    <property type="entry name" value="TonB-dependent_transducer"/>
</dbReference>
<keyword evidence="6 10" id="KW-0812">Transmembrane</keyword>
<dbReference type="PROSITE" id="PS52015">
    <property type="entry name" value="TONB_CTD"/>
    <property type="match status" value="1"/>
</dbReference>
<evidence type="ECO:0000256" key="11">
    <source>
        <dbReference type="SAM" id="MobiDB-lite"/>
    </source>
</evidence>